<evidence type="ECO:0000256" key="3">
    <source>
        <dbReference type="SAM" id="MobiDB-lite"/>
    </source>
</evidence>
<protein>
    <submittedName>
        <fullName evidence="5">Arrestin domain-containing protein</fullName>
    </submittedName>
</protein>
<feature type="compositionally biased region" description="Polar residues" evidence="3">
    <location>
        <begin position="475"/>
        <end position="504"/>
    </location>
</feature>
<gene>
    <name evidence="5" type="ORF">NKR19_g192</name>
</gene>
<dbReference type="Pfam" id="PF00339">
    <property type="entry name" value="Arrestin_N"/>
    <property type="match status" value="1"/>
</dbReference>
<evidence type="ECO:0000313" key="6">
    <source>
        <dbReference type="Proteomes" id="UP001174691"/>
    </source>
</evidence>
<dbReference type="InterPro" id="IPR014756">
    <property type="entry name" value="Ig_E-set"/>
</dbReference>
<dbReference type="InterPro" id="IPR050357">
    <property type="entry name" value="Arrestin_domain-protein"/>
</dbReference>
<dbReference type="InterPro" id="IPR011022">
    <property type="entry name" value="Arrestin_C-like"/>
</dbReference>
<dbReference type="SUPFAM" id="SSF81296">
    <property type="entry name" value="E set domains"/>
    <property type="match status" value="1"/>
</dbReference>
<feature type="domain" description="Arrestin C-terminal-like" evidence="4">
    <location>
        <begin position="192"/>
        <end position="344"/>
    </location>
</feature>
<dbReference type="SMART" id="SM01017">
    <property type="entry name" value="Arrestin_C"/>
    <property type="match status" value="1"/>
</dbReference>
<keyword evidence="6" id="KW-1185">Reference proteome</keyword>
<dbReference type="GO" id="GO:0070086">
    <property type="term" value="P:ubiquitin-dependent endocytosis"/>
    <property type="evidence" value="ECO:0007669"/>
    <property type="project" value="TreeGrafter"/>
</dbReference>
<accession>A0AA38S9L1</accession>
<dbReference type="PANTHER" id="PTHR11188:SF17">
    <property type="entry name" value="FI21816P1"/>
    <property type="match status" value="1"/>
</dbReference>
<name>A0AA38S9L1_9PEZI</name>
<dbReference type="EMBL" id="JANBVN010000002">
    <property type="protein sequence ID" value="KAJ9165602.1"/>
    <property type="molecule type" value="Genomic_DNA"/>
</dbReference>
<sequence length="627" mass="68851">MPSFNPFSSVTGRHAVTLFEIRLDNDFLVFRGNEHESSGQLLKGTVVLCLPSPLKVEDIHLRLTGTLHLSWTDSKVTPTGISNQKVDRSTTILNHRWRPFVGLGSDDSSNGTRAITLPAGNYEWPFELELPGNTSESVEGLPEASITYKLKATVARGKLAYDLHAYKRLRIIRTLESSALEFLHSMSVENIWPNKVEYSILIPQKAIVFGSCVPLEMRFTPLLKGLELGDISIRLVEVHDIMLQGPAGQAIREHKKEREVAHWTVPMTREEHWCDMIEDTGQEGWVMGTTLDLPRKIGKCVQDVNVQGIKVRHKLKMVVALKNPDGHISELRATLPVTIFISPNMPLDDEGNLVHATPISATPDEARTMAPPTYGEHVLDEIFQDADNDGLQTPGVRSGVSSPFYAHSRAGSTENLSAMLRMSNSTEITAQALQSRLQSVSLDPSHRNSSWHSMNSASGAATPHQGQDSHPEPTPTSGPHSAPQSAPLSRQPSPEHSSGSNSPQHIDLPDLTQLSKVPSYQTAVRTPVKPLVTSSQNGTLPDYRTAVSAPTSPTLGYATPVAPPPAAMAMIPEVSHEDGHQNRRPTLGIRRQTTTGSIHLSPFHSSHSGELDEPRRLHLLRARERIS</sequence>
<dbReference type="Pfam" id="PF02752">
    <property type="entry name" value="Arrestin_C"/>
    <property type="match status" value="1"/>
</dbReference>
<evidence type="ECO:0000313" key="5">
    <source>
        <dbReference type="EMBL" id="KAJ9165602.1"/>
    </source>
</evidence>
<dbReference type="GO" id="GO:0031625">
    <property type="term" value="F:ubiquitin protein ligase binding"/>
    <property type="evidence" value="ECO:0007669"/>
    <property type="project" value="TreeGrafter"/>
</dbReference>
<reference evidence="5" key="1">
    <citation type="submission" date="2022-07" db="EMBL/GenBank/DDBJ databases">
        <title>Fungi with potential for degradation of polypropylene.</title>
        <authorList>
            <person name="Gostincar C."/>
        </authorList>
    </citation>
    <scope>NUCLEOTIDE SEQUENCE</scope>
    <source>
        <strain evidence="5">EXF-13287</strain>
    </source>
</reference>
<feature type="compositionally biased region" description="Polar residues" evidence="3">
    <location>
        <begin position="437"/>
        <end position="468"/>
    </location>
</feature>
<evidence type="ECO:0000256" key="2">
    <source>
        <dbReference type="ARBA" id="ARBA00038766"/>
    </source>
</evidence>
<comment type="similarity">
    <text evidence="1">Belongs to the arrestin family.</text>
</comment>
<feature type="region of interest" description="Disordered" evidence="3">
    <location>
        <begin position="437"/>
        <end position="508"/>
    </location>
</feature>
<dbReference type="InterPro" id="IPR014752">
    <property type="entry name" value="Arrestin-like_C"/>
</dbReference>
<evidence type="ECO:0000256" key="1">
    <source>
        <dbReference type="ARBA" id="ARBA00005298"/>
    </source>
</evidence>
<dbReference type="InterPro" id="IPR011021">
    <property type="entry name" value="Arrestin-like_N"/>
</dbReference>
<dbReference type="GO" id="GO:0030674">
    <property type="term" value="F:protein-macromolecule adaptor activity"/>
    <property type="evidence" value="ECO:0007669"/>
    <property type="project" value="TreeGrafter"/>
</dbReference>
<dbReference type="Proteomes" id="UP001174691">
    <property type="component" value="Unassembled WGS sequence"/>
</dbReference>
<proteinExistence type="inferred from homology"/>
<dbReference type="Gene3D" id="2.60.40.640">
    <property type="match status" value="1"/>
</dbReference>
<organism evidence="5 6">
    <name type="scientific">Coniochaeta hoffmannii</name>
    <dbReference type="NCBI Taxonomy" id="91930"/>
    <lineage>
        <taxon>Eukaryota</taxon>
        <taxon>Fungi</taxon>
        <taxon>Dikarya</taxon>
        <taxon>Ascomycota</taxon>
        <taxon>Pezizomycotina</taxon>
        <taxon>Sordariomycetes</taxon>
        <taxon>Sordariomycetidae</taxon>
        <taxon>Coniochaetales</taxon>
        <taxon>Coniochaetaceae</taxon>
        <taxon>Coniochaeta</taxon>
    </lineage>
</organism>
<evidence type="ECO:0000259" key="4">
    <source>
        <dbReference type="SMART" id="SM01017"/>
    </source>
</evidence>
<dbReference type="PANTHER" id="PTHR11188">
    <property type="entry name" value="ARRESTIN DOMAIN CONTAINING PROTEIN"/>
    <property type="match status" value="1"/>
</dbReference>
<dbReference type="GO" id="GO:0005829">
    <property type="term" value="C:cytosol"/>
    <property type="evidence" value="ECO:0007669"/>
    <property type="project" value="TreeGrafter"/>
</dbReference>
<dbReference type="GO" id="GO:0005886">
    <property type="term" value="C:plasma membrane"/>
    <property type="evidence" value="ECO:0007669"/>
    <property type="project" value="TreeGrafter"/>
</dbReference>
<dbReference type="AlphaFoldDB" id="A0AA38S9L1"/>
<comment type="subunit">
    <text evidence="2">Interacts with hulA.</text>
</comment>
<comment type="caution">
    <text evidence="5">The sequence shown here is derived from an EMBL/GenBank/DDBJ whole genome shotgun (WGS) entry which is preliminary data.</text>
</comment>